<comment type="catalytic activity">
    <reaction evidence="1">
        <text>ATP + protein L-histidine = ADP + protein N-phospho-L-histidine.</text>
        <dbReference type="EC" id="2.7.13.3"/>
    </reaction>
</comment>
<organism evidence="16 17">
    <name type="scientific">Acetonema longum DSM 6540</name>
    <dbReference type="NCBI Taxonomy" id="1009370"/>
    <lineage>
        <taxon>Bacteria</taxon>
        <taxon>Bacillati</taxon>
        <taxon>Bacillota</taxon>
        <taxon>Negativicutes</taxon>
        <taxon>Acetonemataceae</taxon>
        <taxon>Acetonema</taxon>
    </lineage>
</organism>
<evidence type="ECO:0000313" key="17">
    <source>
        <dbReference type="Proteomes" id="UP000003240"/>
    </source>
</evidence>
<dbReference type="AlphaFoldDB" id="F7NGZ9"/>
<keyword evidence="7 14" id="KW-0812">Transmembrane</keyword>
<dbReference type="GO" id="GO:0000155">
    <property type="term" value="F:phosphorelay sensor kinase activity"/>
    <property type="evidence" value="ECO:0007669"/>
    <property type="project" value="InterPro"/>
</dbReference>
<dbReference type="SMART" id="SM00065">
    <property type="entry name" value="GAF"/>
    <property type="match status" value="1"/>
</dbReference>
<dbReference type="PANTHER" id="PTHR34220:SF7">
    <property type="entry name" value="SENSOR HISTIDINE KINASE YPDA"/>
    <property type="match status" value="1"/>
</dbReference>
<feature type="domain" description="GAF" evidence="15">
    <location>
        <begin position="241"/>
        <end position="376"/>
    </location>
</feature>
<dbReference type="GO" id="GO:0005524">
    <property type="term" value="F:ATP binding"/>
    <property type="evidence" value="ECO:0007669"/>
    <property type="project" value="UniProtKB-KW"/>
</dbReference>
<dbReference type="Pfam" id="PF13185">
    <property type="entry name" value="GAF_2"/>
    <property type="match status" value="1"/>
</dbReference>
<gene>
    <name evidence="16" type="ORF">ALO_06703</name>
</gene>
<keyword evidence="8" id="KW-0547">Nucleotide-binding</keyword>
<dbReference type="STRING" id="1009370.ALO_06703"/>
<keyword evidence="4" id="KW-1003">Cell membrane</keyword>
<name>F7NGZ9_9FIRM</name>
<dbReference type="PRINTS" id="PR00344">
    <property type="entry name" value="BCTRLSENSOR"/>
</dbReference>
<keyword evidence="12" id="KW-0902">Two-component regulatory system</keyword>
<dbReference type="InterPro" id="IPR029016">
    <property type="entry name" value="GAF-like_dom_sf"/>
</dbReference>
<reference evidence="16 17" key="1">
    <citation type="journal article" date="2011" name="EMBO J.">
        <title>Structural diversity of bacterial flagellar motors.</title>
        <authorList>
            <person name="Chen S."/>
            <person name="Beeby M."/>
            <person name="Murphy G.E."/>
            <person name="Leadbetter J.R."/>
            <person name="Hendrixson D.R."/>
            <person name="Briegel A."/>
            <person name="Li Z."/>
            <person name="Shi J."/>
            <person name="Tocheva E.I."/>
            <person name="Muller A."/>
            <person name="Dobro M.J."/>
            <person name="Jensen G.J."/>
        </authorList>
    </citation>
    <scope>NUCLEOTIDE SEQUENCE [LARGE SCALE GENOMIC DNA]</scope>
    <source>
        <strain evidence="16 17">DSM 6540</strain>
    </source>
</reference>
<evidence type="ECO:0000313" key="16">
    <source>
        <dbReference type="EMBL" id="EGO64730.1"/>
    </source>
</evidence>
<dbReference type="InterPro" id="IPR004358">
    <property type="entry name" value="Sig_transdc_His_kin-like_C"/>
</dbReference>
<evidence type="ECO:0000256" key="9">
    <source>
        <dbReference type="ARBA" id="ARBA00022777"/>
    </source>
</evidence>
<feature type="transmembrane region" description="Helical" evidence="14">
    <location>
        <begin position="6"/>
        <end position="29"/>
    </location>
</feature>
<dbReference type="SUPFAM" id="SSF55874">
    <property type="entry name" value="ATPase domain of HSP90 chaperone/DNA topoisomerase II/histidine kinase"/>
    <property type="match status" value="1"/>
</dbReference>
<dbReference type="InterPro" id="IPR011620">
    <property type="entry name" value="Sig_transdc_His_kinase_LytS_TM"/>
</dbReference>
<dbReference type="InterPro" id="IPR010559">
    <property type="entry name" value="Sig_transdc_His_kin_internal"/>
</dbReference>
<keyword evidence="5" id="KW-0597">Phosphoprotein</keyword>
<dbReference type="eggNOG" id="COG3275">
    <property type="taxonomic scope" value="Bacteria"/>
</dbReference>
<evidence type="ECO:0000256" key="2">
    <source>
        <dbReference type="ARBA" id="ARBA00004651"/>
    </source>
</evidence>
<dbReference type="EC" id="2.7.13.3" evidence="3"/>
<evidence type="ECO:0000256" key="6">
    <source>
        <dbReference type="ARBA" id="ARBA00022679"/>
    </source>
</evidence>
<dbReference type="Gene3D" id="1.10.1760.20">
    <property type="match status" value="1"/>
</dbReference>
<dbReference type="Gene3D" id="3.30.450.40">
    <property type="match status" value="1"/>
</dbReference>
<dbReference type="SUPFAM" id="SSF55781">
    <property type="entry name" value="GAF domain-like"/>
    <property type="match status" value="1"/>
</dbReference>
<dbReference type="InterPro" id="IPR050640">
    <property type="entry name" value="Bact_2-comp_sensor_kinase"/>
</dbReference>
<keyword evidence="17" id="KW-1185">Reference proteome</keyword>
<evidence type="ECO:0000256" key="3">
    <source>
        <dbReference type="ARBA" id="ARBA00012438"/>
    </source>
</evidence>
<dbReference type="InterPro" id="IPR036890">
    <property type="entry name" value="HATPase_C_sf"/>
</dbReference>
<dbReference type="InterPro" id="IPR003018">
    <property type="entry name" value="GAF"/>
</dbReference>
<keyword evidence="10" id="KW-0067">ATP-binding</keyword>
<protein>
    <recommendedName>
        <fullName evidence="3">histidine kinase</fullName>
        <ecNumber evidence="3">2.7.13.3</ecNumber>
    </recommendedName>
</protein>
<keyword evidence="9 16" id="KW-0418">Kinase</keyword>
<dbReference type="Pfam" id="PF06580">
    <property type="entry name" value="His_kinase"/>
    <property type="match status" value="1"/>
</dbReference>
<accession>F7NGZ9</accession>
<feature type="transmembrane region" description="Helical" evidence="14">
    <location>
        <begin position="41"/>
        <end position="63"/>
    </location>
</feature>
<evidence type="ECO:0000256" key="4">
    <source>
        <dbReference type="ARBA" id="ARBA00022475"/>
    </source>
</evidence>
<evidence type="ECO:0000259" key="15">
    <source>
        <dbReference type="SMART" id="SM00065"/>
    </source>
</evidence>
<evidence type="ECO:0000256" key="13">
    <source>
        <dbReference type="ARBA" id="ARBA00023136"/>
    </source>
</evidence>
<dbReference type="EMBL" id="AFGF01000050">
    <property type="protein sequence ID" value="EGO64730.1"/>
    <property type="molecule type" value="Genomic_DNA"/>
</dbReference>
<evidence type="ECO:0000256" key="12">
    <source>
        <dbReference type="ARBA" id="ARBA00023012"/>
    </source>
</evidence>
<evidence type="ECO:0000256" key="14">
    <source>
        <dbReference type="SAM" id="Phobius"/>
    </source>
</evidence>
<keyword evidence="13 14" id="KW-0472">Membrane</keyword>
<dbReference type="InterPro" id="IPR003594">
    <property type="entry name" value="HATPase_dom"/>
</dbReference>
<dbReference type="PANTHER" id="PTHR34220">
    <property type="entry name" value="SENSOR HISTIDINE KINASE YPDA"/>
    <property type="match status" value="1"/>
</dbReference>
<dbReference type="Gene3D" id="3.30.565.10">
    <property type="entry name" value="Histidine kinase-like ATPase, C-terminal domain"/>
    <property type="match status" value="1"/>
</dbReference>
<proteinExistence type="predicted"/>
<feature type="transmembrane region" description="Helical" evidence="14">
    <location>
        <begin position="91"/>
        <end position="114"/>
    </location>
</feature>
<dbReference type="RefSeq" id="WP_004573162.1">
    <property type="nucleotide sequence ID" value="NZ_AFGF01000050.1"/>
</dbReference>
<sequence>MDSKIYYIMLMVERVCVIATLAFILSRWTWFRKLLAQKSEFWTRVLSIFIFGLIGILGTYTGIVVSTTDCGQNIGRITAISPTEAVINARVLGVAIGGILGGPVVGFFAGLVAGIHRYTLGGFTDLACSLATVWEGLLAGMMAYYWYKRKALSPWQVGFIGLVAEMNQMLVILLVAKPFDRAWELVAIIGVPMILANSIGLMVFFAILQSVMQREQEAVASFAHTALAIADQTLPYFRHGLTEDSARHTAQIIHEMTEVSAVALTDSRTVLAFVGKGADHHIAGAPLQTEITQAVIREGKSYIAENKKRIGCSHSDCPLGAGVVLPLRQRGEVIGTLKLYFDSSADITPSQLELIHGLANLFSSQLELARLDEQERLLADAEIKALQAQVNPHFLFNALNSIVALIRREPTLARQIAVQLGQFLRRNILAGRQQWRTLGEELDHIRDYLTIEAVRFQDKLSVHYDIDERLLSTPAPPLILLPLVENAVKHGISPLNRQGELWLTVAPHETGIMISIQDNGDGMDAKQFKEVQRGITPPTEQGTGFGIYSVIRRMEGIYGSRAACKIESEFDRGTCVTLTFPSGMSDADRERRELKQK</sequence>
<dbReference type="GO" id="GO:0005886">
    <property type="term" value="C:plasma membrane"/>
    <property type="evidence" value="ECO:0007669"/>
    <property type="project" value="UniProtKB-SubCell"/>
</dbReference>
<comment type="caution">
    <text evidence="16">The sequence shown here is derived from an EMBL/GenBank/DDBJ whole genome shotgun (WGS) entry which is preliminary data.</text>
</comment>
<dbReference type="Pfam" id="PF07694">
    <property type="entry name" value="5TM-5TMR_LYT"/>
    <property type="match status" value="1"/>
</dbReference>
<dbReference type="Pfam" id="PF02518">
    <property type="entry name" value="HATPase_c"/>
    <property type="match status" value="1"/>
</dbReference>
<comment type="subcellular location">
    <subcellularLocation>
        <location evidence="2">Cell membrane</location>
        <topology evidence="2">Multi-pass membrane protein</topology>
    </subcellularLocation>
</comment>
<keyword evidence="11 14" id="KW-1133">Transmembrane helix</keyword>
<feature type="transmembrane region" description="Helical" evidence="14">
    <location>
        <begin position="153"/>
        <end position="176"/>
    </location>
</feature>
<evidence type="ECO:0000256" key="8">
    <source>
        <dbReference type="ARBA" id="ARBA00022741"/>
    </source>
</evidence>
<evidence type="ECO:0000256" key="1">
    <source>
        <dbReference type="ARBA" id="ARBA00000085"/>
    </source>
</evidence>
<evidence type="ECO:0000256" key="7">
    <source>
        <dbReference type="ARBA" id="ARBA00022692"/>
    </source>
</evidence>
<keyword evidence="6" id="KW-0808">Transferase</keyword>
<dbReference type="GO" id="GO:0071555">
    <property type="term" value="P:cell wall organization"/>
    <property type="evidence" value="ECO:0007669"/>
    <property type="project" value="InterPro"/>
</dbReference>
<evidence type="ECO:0000256" key="5">
    <source>
        <dbReference type="ARBA" id="ARBA00022553"/>
    </source>
</evidence>
<dbReference type="OrthoDB" id="9809348at2"/>
<dbReference type="Proteomes" id="UP000003240">
    <property type="component" value="Unassembled WGS sequence"/>
</dbReference>
<evidence type="ECO:0000256" key="11">
    <source>
        <dbReference type="ARBA" id="ARBA00022989"/>
    </source>
</evidence>
<feature type="transmembrane region" description="Helical" evidence="14">
    <location>
        <begin position="126"/>
        <end position="147"/>
    </location>
</feature>
<feature type="transmembrane region" description="Helical" evidence="14">
    <location>
        <begin position="183"/>
        <end position="208"/>
    </location>
</feature>
<evidence type="ECO:0000256" key="10">
    <source>
        <dbReference type="ARBA" id="ARBA00022840"/>
    </source>
</evidence>